<accession>A0AA36BFF3</accession>
<reference evidence="2" key="1">
    <citation type="submission" date="2023-08" db="EMBL/GenBank/DDBJ databases">
        <authorList>
            <person name="Alioto T."/>
            <person name="Alioto T."/>
            <person name="Gomez Garrido J."/>
        </authorList>
    </citation>
    <scope>NUCLEOTIDE SEQUENCE</scope>
</reference>
<feature type="compositionally biased region" description="Basic and acidic residues" evidence="1">
    <location>
        <begin position="121"/>
        <end position="130"/>
    </location>
</feature>
<name>A0AA36BFF3_OCTVU</name>
<organism evidence="2 3">
    <name type="scientific">Octopus vulgaris</name>
    <name type="common">Common octopus</name>
    <dbReference type="NCBI Taxonomy" id="6645"/>
    <lineage>
        <taxon>Eukaryota</taxon>
        <taxon>Metazoa</taxon>
        <taxon>Spiralia</taxon>
        <taxon>Lophotrochozoa</taxon>
        <taxon>Mollusca</taxon>
        <taxon>Cephalopoda</taxon>
        <taxon>Coleoidea</taxon>
        <taxon>Octopodiformes</taxon>
        <taxon>Octopoda</taxon>
        <taxon>Incirrata</taxon>
        <taxon>Octopodidae</taxon>
        <taxon>Octopus</taxon>
    </lineage>
</organism>
<proteinExistence type="predicted"/>
<keyword evidence="3" id="KW-1185">Reference proteome</keyword>
<evidence type="ECO:0000313" key="2">
    <source>
        <dbReference type="EMBL" id="CAI9733074.1"/>
    </source>
</evidence>
<dbReference type="Proteomes" id="UP001162480">
    <property type="component" value="Chromosome 14"/>
</dbReference>
<feature type="compositionally biased region" description="Low complexity" evidence="1">
    <location>
        <begin position="170"/>
        <end position="200"/>
    </location>
</feature>
<feature type="compositionally biased region" description="Polar residues" evidence="1">
    <location>
        <begin position="148"/>
        <end position="158"/>
    </location>
</feature>
<protein>
    <submittedName>
        <fullName evidence="2">Uncharacterized protein</fullName>
    </submittedName>
</protein>
<evidence type="ECO:0000256" key="1">
    <source>
        <dbReference type="SAM" id="MobiDB-lite"/>
    </source>
</evidence>
<feature type="region of interest" description="Disordered" evidence="1">
    <location>
        <begin position="116"/>
        <end position="241"/>
    </location>
</feature>
<dbReference type="AlphaFoldDB" id="A0AA36BFF3"/>
<gene>
    <name evidence="2" type="ORF">OCTVUL_1B017551</name>
</gene>
<feature type="compositionally biased region" description="Basic and acidic residues" evidence="1">
    <location>
        <begin position="202"/>
        <end position="225"/>
    </location>
</feature>
<dbReference type="EMBL" id="OX597827">
    <property type="protein sequence ID" value="CAI9733074.1"/>
    <property type="molecule type" value="Genomic_DNA"/>
</dbReference>
<evidence type="ECO:0000313" key="3">
    <source>
        <dbReference type="Proteomes" id="UP001162480"/>
    </source>
</evidence>
<sequence>MDNTLLSPHRLVDLDLSDCDEHQGCDSSKENRKVEIFDVSSHLETTSNCESGFPNDKDFSVLEITRCVEQSPAKVVPTKKLRKKLMTKQNIPNILVDVISPQFKVNLKQKNTSIENNSFVKPDKDYEPKGAKSSSKPQKKGRVIPSRYMQSAQNFRTRTPTKKESKSGHNVTLTETNSVSSEELSVLSGNSNNNCNNQSRKNSREESNYSFTRLKENKKVGKTESKQTSTPNKDDLPLPYSDASTIIQDMSTWSEGPKLSCRRDIFKTTKNKEASLPLEDPEVNKEQKAPLNQIEVDILYTNYIQTLYLDKMVQKAIQKREADAAKSAVSKVNSSLSDMKSKHHNLAEVLDTVPHQIATEGIFHSNDESYIDDLTNNFVETEQLLEKITDVTETKMPSLSLYNSHLKHLVDTISTEKTEIEQINELLAAIETLTVQQSSLKFQHLEQEEEVKSGLILDI</sequence>